<feature type="region of interest" description="Disordered" evidence="1">
    <location>
        <begin position="1"/>
        <end position="64"/>
    </location>
</feature>
<dbReference type="OrthoDB" id="5245481at2759"/>
<evidence type="ECO:0000256" key="1">
    <source>
        <dbReference type="SAM" id="MobiDB-lite"/>
    </source>
</evidence>
<sequence>MAAVQEPLMSGAIGGSPGRFDIRNQPNLRDLNDFPNNNNNGGGGGGGGGNDVDDIDLEDDEDDPEDAWAAEVLRLSKQVYNPLRPGPDNPTDADGVALGVVPDHDARRWRERRMRLARYIQFVVEGPAIDDDDVPAPLAKMLDLDFEREEVLVAAPVVKGGRGKGGMGSFLAERPAPGGADLRKRREWVGGGDDGDRPAPQAPPTPVQPNPSPPRQRSPAQPPPQQQPQQQQPLSEKARGKLPAVNNRGSQGRNNNNDPFVGATRLTRPSGAGCVPRLRGRRSVNRPGDSFGYGE</sequence>
<protein>
    <submittedName>
        <fullName evidence="2">Uncharacterized protein</fullName>
    </submittedName>
</protein>
<feature type="region of interest" description="Disordered" evidence="1">
    <location>
        <begin position="159"/>
        <end position="295"/>
    </location>
</feature>
<keyword evidence="3" id="KW-1185">Reference proteome</keyword>
<evidence type="ECO:0000313" key="3">
    <source>
        <dbReference type="Proteomes" id="UP000283895"/>
    </source>
</evidence>
<dbReference type="AlphaFoldDB" id="A0A423WI59"/>
<evidence type="ECO:0000313" key="2">
    <source>
        <dbReference type="EMBL" id="ROW03101.1"/>
    </source>
</evidence>
<feature type="compositionally biased region" description="Pro residues" evidence="1">
    <location>
        <begin position="200"/>
        <end position="226"/>
    </location>
</feature>
<dbReference type="EMBL" id="LKEA01000016">
    <property type="protein sequence ID" value="ROW03101.1"/>
    <property type="molecule type" value="Genomic_DNA"/>
</dbReference>
<reference evidence="2 3" key="1">
    <citation type="submission" date="2015-09" db="EMBL/GenBank/DDBJ databases">
        <title>Host preference determinants of Valsa canker pathogens revealed by comparative genomics.</title>
        <authorList>
            <person name="Yin Z."/>
            <person name="Huang L."/>
        </authorList>
    </citation>
    <scope>NUCLEOTIDE SEQUENCE [LARGE SCALE GENOMIC DNA]</scope>
    <source>
        <strain evidence="2 3">03-1</strain>
    </source>
</reference>
<accession>A0A423WI59</accession>
<name>A0A423WI59_9PEZI</name>
<proteinExistence type="predicted"/>
<dbReference type="STRING" id="356882.A0A423WI59"/>
<comment type="caution">
    <text evidence="2">The sequence shown here is derived from an EMBL/GenBank/DDBJ whole genome shotgun (WGS) entry which is preliminary data.</text>
</comment>
<dbReference type="Proteomes" id="UP000283895">
    <property type="component" value="Unassembled WGS sequence"/>
</dbReference>
<feature type="compositionally biased region" description="Gly residues" evidence="1">
    <location>
        <begin position="40"/>
        <end position="50"/>
    </location>
</feature>
<gene>
    <name evidence="2" type="ORF">VMCG_05806</name>
</gene>
<organism evidence="2 3">
    <name type="scientific">Cytospora schulzeri</name>
    <dbReference type="NCBI Taxonomy" id="448051"/>
    <lineage>
        <taxon>Eukaryota</taxon>
        <taxon>Fungi</taxon>
        <taxon>Dikarya</taxon>
        <taxon>Ascomycota</taxon>
        <taxon>Pezizomycotina</taxon>
        <taxon>Sordariomycetes</taxon>
        <taxon>Sordariomycetidae</taxon>
        <taxon>Diaporthales</taxon>
        <taxon>Cytosporaceae</taxon>
        <taxon>Cytospora</taxon>
    </lineage>
</organism>
<feature type="compositionally biased region" description="Low complexity" evidence="1">
    <location>
        <begin position="246"/>
        <end position="257"/>
    </location>
</feature>
<feature type="compositionally biased region" description="Acidic residues" evidence="1">
    <location>
        <begin position="51"/>
        <end position="64"/>
    </location>
</feature>